<name>A0A9J5XX93_SOLCO</name>
<dbReference type="EMBL" id="JACXVP010000008">
    <property type="protein sequence ID" value="KAG5591796.1"/>
    <property type="molecule type" value="Genomic_DNA"/>
</dbReference>
<evidence type="ECO:0000313" key="1">
    <source>
        <dbReference type="EMBL" id="KAG5591796.1"/>
    </source>
</evidence>
<dbReference type="Proteomes" id="UP000824120">
    <property type="component" value="Chromosome 8"/>
</dbReference>
<proteinExistence type="predicted"/>
<evidence type="ECO:0000313" key="2">
    <source>
        <dbReference type="Proteomes" id="UP000824120"/>
    </source>
</evidence>
<dbReference type="AlphaFoldDB" id="A0A9J5XX93"/>
<organism evidence="1 2">
    <name type="scientific">Solanum commersonii</name>
    <name type="common">Commerson's wild potato</name>
    <name type="synonym">Commerson's nightshade</name>
    <dbReference type="NCBI Taxonomy" id="4109"/>
    <lineage>
        <taxon>Eukaryota</taxon>
        <taxon>Viridiplantae</taxon>
        <taxon>Streptophyta</taxon>
        <taxon>Embryophyta</taxon>
        <taxon>Tracheophyta</taxon>
        <taxon>Spermatophyta</taxon>
        <taxon>Magnoliopsida</taxon>
        <taxon>eudicotyledons</taxon>
        <taxon>Gunneridae</taxon>
        <taxon>Pentapetalae</taxon>
        <taxon>asterids</taxon>
        <taxon>lamiids</taxon>
        <taxon>Solanales</taxon>
        <taxon>Solanaceae</taxon>
        <taxon>Solanoideae</taxon>
        <taxon>Solaneae</taxon>
        <taxon>Solanum</taxon>
    </lineage>
</organism>
<gene>
    <name evidence="1" type="ORF">H5410_042310</name>
</gene>
<sequence length="64" mass="7401">MSGFYLVSFNQAPIDGISSRVTFQPPDEIMLINEENGEPKPKGHLRHLEQQVLKKHKIIYNHET</sequence>
<protein>
    <submittedName>
        <fullName evidence="1">Uncharacterized protein</fullName>
    </submittedName>
</protein>
<keyword evidence="2" id="KW-1185">Reference proteome</keyword>
<reference evidence="1 2" key="1">
    <citation type="submission" date="2020-09" db="EMBL/GenBank/DDBJ databases">
        <title>De no assembly of potato wild relative species, Solanum commersonii.</title>
        <authorList>
            <person name="Cho K."/>
        </authorList>
    </citation>
    <scope>NUCLEOTIDE SEQUENCE [LARGE SCALE GENOMIC DNA]</scope>
    <source>
        <strain evidence="1">LZ3.2</strain>
        <tissue evidence="1">Leaf</tissue>
    </source>
</reference>
<comment type="caution">
    <text evidence="1">The sequence shown here is derived from an EMBL/GenBank/DDBJ whole genome shotgun (WGS) entry which is preliminary data.</text>
</comment>
<accession>A0A9J5XX93</accession>